<evidence type="ECO:0000313" key="8">
    <source>
        <dbReference type="EMBL" id="KAE9262733.1"/>
    </source>
</evidence>
<keyword evidence="10" id="KW-1185">Reference proteome</keyword>
<dbReference type="EMBL" id="QXGF01006413">
    <property type="protein sequence ID" value="KAE8917926.1"/>
    <property type="molecule type" value="Genomic_DNA"/>
</dbReference>
<evidence type="ECO:0000313" key="4">
    <source>
        <dbReference type="EMBL" id="KAE9061330.1"/>
    </source>
</evidence>
<dbReference type="Proteomes" id="UP000429523">
    <property type="component" value="Unassembled WGS sequence"/>
</dbReference>
<dbReference type="EMBL" id="QXGB01006421">
    <property type="protein sequence ID" value="KAE9160869.1"/>
    <property type="molecule type" value="Genomic_DNA"/>
</dbReference>
<evidence type="ECO:0000313" key="2">
    <source>
        <dbReference type="EMBL" id="KAE8917926.1"/>
    </source>
</evidence>
<evidence type="ECO:0000256" key="1">
    <source>
        <dbReference type="SAM" id="MobiDB-lite"/>
    </source>
</evidence>
<dbReference type="EMBL" id="QXGE01007878">
    <property type="protein sequence ID" value="KAE9262733.1"/>
    <property type="molecule type" value="Genomic_DNA"/>
</dbReference>
<evidence type="ECO:0000313" key="10">
    <source>
        <dbReference type="Proteomes" id="UP000433483"/>
    </source>
</evidence>
<evidence type="ECO:0000313" key="11">
    <source>
        <dbReference type="Proteomes" id="UP000437068"/>
    </source>
</evidence>
<accession>A0A6A3PR41</accession>
<dbReference type="Proteomes" id="UP000476176">
    <property type="component" value="Unassembled WGS sequence"/>
</dbReference>
<evidence type="ECO:0000313" key="7">
    <source>
        <dbReference type="EMBL" id="KAE9164438.1"/>
    </source>
</evidence>
<evidence type="ECO:0000313" key="6">
    <source>
        <dbReference type="EMBL" id="KAE9160869.1"/>
    </source>
</evidence>
<dbReference type="Proteomes" id="UP000433483">
    <property type="component" value="Unassembled WGS sequence"/>
</dbReference>
<protein>
    <recommendedName>
        <fullName evidence="16">Myosin tail domain-containing protein</fullName>
    </recommendedName>
</protein>
<evidence type="ECO:0000313" key="12">
    <source>
        <dbReference type="Proteomes" id="UP000440367"/>
    </source>
</evidence>
<comment type="caution">
    <text evidence="4">The sequence shown here is derived from an EMBL/GenBank/DDBJ whole genome shotgun (WGS) entry which is preliminary data.</text>
</comment>
<evidence type="ECO:0008006" key="16">
    <source>
        <dbReference type="Google" id="ProtNLM"/>
    </source>
</evidence>
<dbReference type="EMBL" id="QXGA01007008">
    <property type="protein sequence ID" value="KAE9061330.1"/>
    <property type="molecule type" value="Genomic_DNA"/>
</dbReference>
<evidence type="ECO:0000313" key="13">
    <source>
        <dbReference type="Proteomes" id="UP000440732"/>
    </source>
</evidence>
<proteinExistence type="predicted"/>
<dbReference type="EMBL" id="QXGD01005966">
    <property type="protein sequence ID" value="KAE9164438.1"/>
    <property type="molecule type" value="Genomic_DNA"/>
</dbReference>
<evidence type="ECO:0000313" key="9">
    <source>
        <dbReference type="Proteomes" id="UP000429523"/>
    </source>
</evidence>
<dbReference type="EMBL" id="QXGC01007415">
    <property type="protein sequence ID" value="KAE9160409.1"/>
    <property type="molecule type" value="Genomic_DNA"/>
</dbReference>
<dbReference type="EMBL" id="QXFW01006573">
    <property type="protein sequence ID" value="KAE8958922.1"/>
    <property type="molecule type" value="Genomic_DNA"/>
</dbReference>
<name>A0A6A3PR41_9STRA</name>
<dbReference type="SUPFAM" id="SSF57997">
    <property type="entry name" value="Tropomyosin"/>
    <property type="match status" value="1"/>
</dbReference>
<organism evidence="4 13">
    <name type="scientific">Phytophthora fragariae</name>
    <dbReference type="NCBI Taxonomy" id="53985"/>
    <lineage>
        <taxon>Eukaryota</taxon>
        <taxon>Sar</taxon>
        <taxon>Stramenopiles</taxon>
        <taxon>Oomycota</taxon>
        <taxon>Peronosporomycetes</taxon>
        <taxon>Peronosporales</taxon>
        <taxon>Peronosporaceae</taxon>
        <taxon>Phytophthora</taxon>
    </lineage>
</organism>
<dbReference type="Proteomes" id="UP000460718">
    <property type="component" value="Unassembled WGS sequence"/>
</dbReference>
<feature type="region of interest" description="Disordered" evidence="1">
    <location>
        <begin position="143"/>
        <end position="166"/>
    </location>
</feature>
<evidence type="ECO:0000313" key="15">
    <source>
        <dbReference type="Proteomes" id="UP000476176"/>
    </source>
</evidence>
<evidence type="ECO:0000313" key="5">
    <source>
        <dbReference type="EMBL" id="KAE9160409.1"/>
    </source>
</evidence>
<dbReference type="AlphaFoldDB" id="A0A6A3PR41"/>
<evidence type="ECO:0000313" key="3">
    <source>
        <dbReference type="EMBL" id="KAE8958922.1"/>
    </source>
</evidence>
<evidence type="ECO:0000313" key="14">
    <source>
        <dbReference type="Proteomes" id="UP000460718"/>
    </source>
</evidence>
<dbReference type="Proteomes" id="UP000440732">
    <property type="component" value="Unassembled WGS sequence"/>
</dbReference>
<dbReference type="Proteomes" id="UP000440367">
    <property type="component" value="Unassembled WGS sequence"/>
</dbReference>
<reference evidence="9 10" key="1">
    <citation type="submission" date="2018-08" db="EMBL/GenBank/DDBJ databases">
        <title>Genomic investigation of the strawberry pathogen Phytophthora fragariae indicates pathogenicity is determined by transcriptional variation in three key races.</title>
        <authorList>
            <person name="Adams T.M."/>
            <person name="Armitage A.D."/>
            <person name="Sobczyk M.K."/>
            <person name="Bates H.J."/>
            <person name="Dunwell J.M."/>
            <person name="Nellist C.F."/>
            <person name="Harrison R.J."/>
        </authorList>
    </citation>
    <scope>NUCLEOTIDE SEQUENCE [LARGE SCALE GENOMIC DNA]</scope>
    <source>
        <strain evidence="8 11">A4</strain>
        <strain evidence="7 12">BC-1</strain>
        <strain evidence="5 15">BC-23</strain>
        <strain evidence="6 10">NOV-27</strain>
        <strain evidence="4 13">NOV-5</strain>
        <strain evidence="2 9">NOV-9</strain>
        <strain evidence="3 14">SCRP245</strain>
    </source>
</reference>
<gene>
    <name evidence="8" type="ORF">PF001_g31947</name>
    <name evidence="7" type="ORF">PF002_g31601</name>
    <name evidence="5" type="ORF">PF004_g31191</name>
    <name evidence="6" type="ORF">PF005_g31469</name>
    <name evidence="4" type="ORF">PF006_g31431</name>
    <name evidence="2" type="ORF">PF009_g31757</name>
    <name evidence="3" type="ORF">PF011_g30593</name>
</gene>
<dbReference type="Gene3D" id="1.20.5.1700">
    <property type="match status" value="1"/>
</dbReference>
<dbReference type="Proteomes" id="UP000437068">
    <property type="component" value="Unassembled WGS sequence"/>
</dbReference>
<sequence>MSQENRRLRRDLDQAHQQLAGSAAAADLQAARLEIHVRGEKIAELERLLAKANDRRAQLHRVHERTVDKLDSANRTVQGLRRDLDSLRGGRHTDRLQTAQRQIQQLTQELDSLRGDSGHVRLQAAERKVEDLTRELNSVRRQHAKAEDSLQGAQEACRASTLNGTA</sequence>